<evidence type="ECO:0000313" key="3">
    <source>
        <dbReference type="Proteomes" id="UP001169217"/>
    </source>
</evidence>
<proteinExistence type="predicted"/>
<accession>A0ABQ9PPW3</accession>
<comment type="caution">
    <text evidence="2">The sequence shown here is derived from an EMBL/GenBank/DDBJ whole genome shotgun (WGS) entry which is preliminary data.</text>
</comment>
<keyword evidence="3" id="KW-1185">Reference proteome</keyword>
<gene>
    <name evidence="2" type="ORF">CLIM01_09063</name>
</gene>
<organism evidence="2 3">
    <name type="scientific">Colletotrichum limetticola</name>
    <dbReference type="NCBI Taxonomy" id="1209924"/>
    <lineage>
        <taxon>Eukaryota</taxon>
        <taxon>Fungi</taxon>
        <taxon>Dikarya</taxon>
        <taxon>Ascomycota</taxon>
        <taxon>Pezizomycotina</taxon>
        <taxon>Sordariomycetes</taxon>
        <taxon>Hypocreomycetidae</taxon>
        <taxon>Glomerellales</taxon>
        <taxon>Glomerellaceae</taxon>
        <taxon>Colletotrichum</taxon>
        <taxon>Colletotrichum acutatum species complex</taxon>
    </lineage>
</organism>
<name>A0ABQ9PPW3_9PEZI</name>
<feature type="compositionally biased region" description="Polar residues" evidence="1">
    <location>
        <begin position="11"/>
        <end position="27"/>
    </location>
</feature>
<dbReference type="EMBL" id="JARUPT010000299">
    <property type="protein sequence ID" value="KAK0373572.1"/>
    <property type="molecule type" value="Genomic_DNA"/>
</dbReference>
<feature type="region of interest" description="Disordered" evidence="1">
    <location>
        <begin position="1"/>
        <end position="27"/>
    </location>
</feature>
<protein>
    <submittedName>
        <fullName evidence="2">Uncharacterized protein</fullName>
    </submittedName>
</protein>
<reference evidence="2" key="1">
    <citation type="submission" date="2023-04" db="EMBL/GenBank/DDBJ databases">
        <title>Colletotrichum limetticola genome sequence.</title>
        <authorList>
            <person name="Baroncelli R."/>
        </authorList>
    </citation>
    <scope>NUCLEOTIDE SEQUENCE</scope>
    <source>
        <strain evidence="2">KLA-Anderson</strain>
    </source>
</reference>
<evidence type="ECO:0000313" key="2">
    <source>
        <dbReference type="EMBL" id="KAK0373572.1"/>
    </source>
</evidence>
<dbReference type="Proteomes" id="UP001169217">
    <property type="component" value="Unassembled WGS sequence"/>
</dbReference>
<sequence>MVRRFTARHISLTTQSPNSPQKAGSRN</sequence>
<evidence type="ECO:0000256" key="1">
    <source>
        <dbReference type="SAM" id="MobiDB-lite"/>
    </source>
</evidence>